<dbReference type="SUPFAM" id="SSF56281">
    <property type="entry name" value="Metallo-hydrolase/oxidoreductase"/>
    <property type="match status" value="1"/>
</dbReference>
<evidence type="ECO:0000313" key="12">
    <source>
        <dbReference type="Proteomes" id="UP000005444"/>
    </source>
</evidence>
<dbReference type="PANTHER" id="PTHR46018:SF2">
    <property type="entry name" value="ZINC PHOSPHODIESTERASE ELAC PROTEIN 1"/>
    <property type="match status" value="1"/>
</dbReference>
<dbReference type="EC" id="3.1.26.11" evidence="2 10"/>
<protein>
    <recommendedName>
        <fullName evidence="2 10">Ribonuclease Z</fullName>
        <shortName evidence="10">RNase Z</shortName>
        <ecNumber evidence="2 10">3.1.26.11</ecNumber>
    </recommendedName>
    <alternativeName>
        <fullName evidence="10">tRNA 3 endonuclease</fullName>
    </alternativeName>
    <alternativeName>
        <fullName evidence="10">tRNase Z</fullName>
    </alternativeName>
</protein>
<feature type="binding site" evidence="10">
    <location>
        <position position="212"/>
    </location>
    <ligand>
        <name>Zn(2+)</name>
        <dbReference type="ChEBI" id="CHEBI:29105"/>
        <label>2</label>
        <note>catalytic</note>
    </ligand>
</feature>
<keyword evidence="4 10" id="KW-0540">Nuclease</keyword>
<evidence type="ECO:0000256" key="1">
    <source>
        <dbReference type="ARBA" id="ARBA00011738"/>
    </source>
</evidence>
<dbReference type="GO" id="GO:0042802">
    <property type="term" value="F:identical protein binding"/>
    <property type="evidence" value="ECO:0007669"/>
    <property type="project" value="UniProtKB-ARBA"/>
</dbReference>
<evidence type="ECO:0000256" key="9">
    <source>
        <dbReference type="ARBA" id="ARBA00057812"/>
    </source>
</evidence>
<feature type="binding site" evidence="10">
    <location>
        <position position="63"/>
    </location>
    <ligand>
        <name>Zn(2+)</name>
        <dbReference type="ChEBI" id="CHEBI:29105"/>
        <label>1</label>
        <note>catalytic</note>
    </ligand>
</feature>
<dbReference type="STRING" id="701521.PECL_863"/>
<gene>
    <name evidence="10 11" type="primary">rnz</name>
    <name evidence="11" type="ordered locus">PECL_863</name>
</gene>
<feature type="binding site" evidence="10">
    <location>
        <position position="270"/>
    </location>
    <ligand>
        <name>Zn(2+)</name>
        <dbReference type="ChEBI" id="CHEBI:29105"/>
        <label>2</label>
        <note>catalytic</note>
    </ligand>
</feature>
<evidence type="ECO:0000256" key="6">
    <source>
        <dbReference type="ARBA" id="ARBA00022759"/>
    </source>
</evidence>
<dbReference type="EMBL" id="CP003137">
    <property type="protein sequence ID" value="AEV95136.1"/>
    <property type="molecule type" value="Genomic_DNA"/>
</dbReference>
<dbReference type="HOGENOM" id="CLU_031317_2_0_9"/>
<dbReference type="KEGG" id="pce:PECL_863"/>
<sequence>MELEFLGTGAGTPGKFRNVTSVALKLLDETNDVWLFDCGEATQHQILRTNLRPRKIDKIFITHLHGDHIFGLPGFLSSRSFQGGDGKLTIYGPRGIKDFVLTSLKISDTRLGYKIDFHELDNDGEILNNDKFIVRAEKLDHRILSFGYRIEEKAHQGELQVEKLKEMNIPSGPVYGRLKRGETVTLQDGRIINGKDFVGKPQSGRIVTILGDTRRIDSIESLAKDADVLVHESTFGKNEGKLARNYYHSTNMQAASVAKKVHVKELLLTHISARYTAKMAKELERDAKQVFANTKVVKDFDVINIPMGK</sequence>
<dbReference type="GO" id="GO:0042781">
    <property type="term" value="F:3'-tRNA processing endoribonuclease activity"/>
    <property type="evidence" value="ECO:0007669"/>
    <property type="project" value="UniProtKB-UniRule"/>
</dbReference>
<evidence type="ECO:0000256" key="4">
    <source>
        <dbReference type="ARBA" id="ARBA00022722"/>
    </source>
</evidence>
<keyword evidence="7 10" id="KW-0378">Hydrolase</keyword>
<dbReference type="Proteomes" id="UP000005444">
    <property type="component" value="Chromosome"/>
</dbReference>
<comment type="cofactor">
    <cofactor evidence="10">
        <name>Zn(2+)</name>
        <dbReference type="ChEBI" id="CHEBI:29105"/>
    </cofactor>
    <text evidence="10">Binds 2 Zn(2+) ions.</text>
</comment>
<comment type="similarity">
    <text evidence="10">Belongs to the RNase Z family.</text>
</comment>
<keyword evidence="3 10" id="KW-0819">tRNA processing</keyword>
<accession>G8PD01</accession>
<dbReference type="NCBIfam" id="NF000801">
    <property type="entry name" value="PRK00055.1-3"/>
    <property type="match status" value="1"/>
</dbReference>
<dbReference type="FunFam" id="3.60.15.10:FF:000002">
    <property type="entry name" value="Ribonuclease Z"/>
    <property type="match status" value="1"/>
</dbReference>
<dbReference type="Gene3D" id="3.60.15.10">
    <property type="entry name" value="Ribonuclease Z/Hydroxyacylglutathione hydrolase-like"/>
    <property type="match status" value="1"/>
</dbReference>
<dbReference type="AlphaFoldDB" id="G8PD01"/>
<evidence type="ECO:0000256" key="10">
    <source>
        <dbReference type="HAMAP-Rule" id="MF_01818"/>
    </source>
</evidence>
<evidence type="ECO:0000256" key="5">
    <source>
        <dbReference type="ARBA" id="ARBA00022723"/>
    </source>
</evidence>
<feature type="binding site" evidence="10">
    <location>
        <position position="212"/>
    </location>
    <ligand>
        <name>Zn(2+)</name>
        <dbReference type="ChEBI" id="CHEBI:29105"/>
        <label>1</label>
        <note>catalytic</note>
    </ligand>
</feature>
<keyword evidence="12" id="KW-1185">Reference proteome</keyword>
<evidence type="ECO:0000256" key="7">
    <source>
        <dbReference type="ARBA" id="ARBA00022801"/>
    </source>
</evidence>
<evidence type="ECO:0000256" key="8">
    <source>
        <dbReference type="ARBA" id="ARBA00022833"/>
    </source>
</evidence>
<dbReference type="eggNOG" id="COG1234">
    <property type="taxonomic scope" value="Bacteria"/>
</dbReference>
<proteinExistence type="inferred from homology"/>
<dbReference type="InterPro" id="IPR036866">
    <property type="entry name" value="RibonucZ/Hydroxyglut_hydro"/>
</dbReference>
<evidence type="ECO:0000256" key="2">
    <source>
        <dbReference type="ARBA" id="ARBA00012477"/>
    </source>
</evidence>
<keyword evidence="5 10" id="KW-0479">Metal-binding</keyword>
<organism evidence="11 12">
    <name type="scientific">Pediococcus claussenii (strain ATCC BAA-344 / DSM 14800 / JCM 18046 / KCTC 3811 / LMG 21948 / P06)</name>
    <dbReference type="NCBI Taxonomy" id="701521"/>
    <lineage>
        <taxon>Bacteria</taxon>
        <taxon>Bacillati</taxon>
        <taxon>Bacillota</taxon>
        <taxon>Bacilli</taxon>
        <taxon>Lactobacillales</taxon>
        <taxon>Lactobacillaceae</taxon>
        <taxon>Pediococcus</taxon>
    </lineage>
</organism>
<dbReference type="PATRIC" id="fig|701521.8.peg.814"/>
<comment type="subunit">
    <text evidence="1 10">Homodimer.</text>
</comment>
<dbReference type="GO" id="GO:0008270">
    <property type="term" value="F:zinc ion binding"/>
    <property type="evidence" value="ECO:0007669"/>
    <property type="project" value="UniProtKB-UniRule"/>
</dbReference>
<dbReference type="InterPro" id="IPR013471">
    <property type="entry name" value="RNase_Z/BN"/>
</dbReference>
<dbReference type="PANTHER" id="PTHR46018">
    <property type="entry name" value="ZINC PHOSPHODIESTERASE ELAC PROTEIN 1"/>
    <property type="match status" value="1"/>
</dbReference>
<feature type="binding site" evidence="10">
    <location>
        <position position="67"/>
    </location>
    <ligand>
        <name>Zn(2+)</name>
        <dbReference type="ChEBI" id="CHEBI:29105"/>
        <label>2</label>
        <note>catalytic</note>
    </ligand>
</feature>
<name>G8PD01_PEDCP</name>
<dbReference type="CDD" id="cd07717">
    <property type="entry name" value="RNaseZ_ZiPD-like_MBL-fold"/>
    <property type="match status" value="1"/>
</dbReference>
<comment type="catalytic activity">
    <reaction evidence="10">
        <text>Endonucleolytic cleavage of RNA, removing extra 3' nucleotides from tRNA precursor, generating 3' termini of tRNAs. A 3'-hydroxy group is left at the tRNA terminus and a 5'-phosphoryl group is left at the trailer molecule.</text>
        <dbReference type="EC" id="3.1.26.11"/>
    </reaction>
</comment>
<evidence type="ECO:0000256" key="3">
    <source>
        <dbReference type="ARBA" id="ARBA00022694"/>
    </source>
</evidence>
<keyword evidence="8 10" id="KW-0862">Zinc</keyword>
<keyword evidence="6 10" id="KW-0255">Endonuclease</keyword>
<dbReference type="RefSeq" id="WP_014215333.1">
    <property type="nucleotide sequence ID" value="NC_016605.1"/>
</dbReference>
<feature type="active site" description="Proton acceptor" evidence="10">
    <location>
        <position position="67"/>
    </location>
</feature>
<reference evidence="11 12" key="1">
    <citation type="journal article" date="2012" name="J. Bacteriol.">
        <title>Complete Genome Sequence of the Beer Spoilage Organism Pediococcus claussenii ATCC BAA-344T.</title>
        <authorList>
            <person name="Pittet V."/>
            <person name="Abegunde T."/>
            <person name="Marfleet T."/>
            <person name="Haakensen M."/>
            <person name="Morrow K."/>
            <person name="Jayaprakash T."/>
            <person name="Schroeder K."/>
            <person name="Trost B."/>
            <person name="Byrns S."/>
            <person name="Bergsveinson J."/>
            <person name="Kusalik A."/>
            <person name="Ziola B."/>
        </authorList>
    </citation>
    <scope>NUCLEOTIDE SEQUENCE [LARGE SCALE GENOMIC DNA]</scope>
    <source>
        <strain evidence="11 12">ATCC BAA-344</strain>
    </source>
</reference>
<comment type="function">
    <text evidence="9 10">Zinc phosphodiesterase, which displays some tRNA 3'-processing endonuclease activity. Probably involved in tRNA maturation, by removing a 3'-trailer from precursor tRNA.</text>
</comment>
<feature type="binding site" evidence="10">
    <location>
        <position position="68"/>
    </location>
    <ligand>
        <name>Zn(2+)</name>
        <dbReference type="ChEBI" id="CHEBI:29105"/>
        <label>2</label>
        <note>catalytic</note>
    </ligand>
</feature>
<dbReference type="HAMAP" id="MF_01818">
    <property type="entry name" value="RNase_Z_BN"/>
    <property type="match status" value="1"/>
</dbReference>
<evidence type="ECO:0000313" key="11">
    <source>
        <dbReference type="EMBL" id="AEV95136.1"/>
    </source>
</evidence>
<dbReference type="NCBIfam" id="TIGR02651">
    <property type="entry name" value="RNase_Z"/>
    <property type="match status" value="1"/>
</dbReference>
<feature type="binding site" evidence="10">
    <location>
        <position position="141"/>
    </location>
    <ligand>
        <name>Zn(2+)</name>
        <dbReference type="ChEBI" id="CHEBI:29105"/>
        <label>1</label>
        <note>catalytic</note>
    </ligand>
</feature>
<dbReference type="Pfam" id="PF23023">
    <property type="entry name" value="Anti-Pycsar_Apyc1"/>
    <property type="match status" value="1"/>
</dbReference>
<feature type="binding site" evidence="10">
    <location>
        <position position="65"/>
    </location>
    <ligand>
        <name>Zn(2+)</name>
        <dbReference type="ChEBI" id="CHEBI:29105"/>
        <label>1</label>
        <note>catalytic</note>
    </ligand>
</feature>